<accession>A0A378PC01</accession>
<dbReference type="EMBL" id="JABCUR010000001">
    <property type="protein sequence ID" value="NMW64073.1"/>
    <property type="molecule type" value="Genomic_DNA"/>
</dbReference>
<evidence type="ECO:0000313" key="4">
    <source>
        <dbReference type="Proteomes" id="UP000578252"/>
    </source>
</evidence>
<feature type="compositionally biased region" description="Low complexity" evidence="1">
    <location>
        <begin position="126"/>
        <end position="148"/>
    </location>
</feature>
<evidence type="ECO:0000256" key="1">
    <source>
        <dbReference type="SAM" id="MobiDB-lite"/>
    </source>
</evidence>
<dbReference type="RefSeq" id="WP_114989808.1">
    <property type="nucleotide sequence ID" value="NZ_JABCUQ010000001.1"/>
</dbReference>
<feature type="transmembrane region" description="Helical" evidence="2">
    <location>
        <begin position="289"/>
        <end position="310"/>
    </location>
</feature>
<feature type="compositionally biased region" description="Low complexity" evidence="1">
    <location>
        <begin position="59"/>
        <end position="75"/>
    </location>
</feature>
<dbReference type="AlphaFoldDB" id="A0A378PC01"/>
<feature type="region of interest" description="Disordered" evidence="1">
    <location>
        <begin position="1"/>
        <end position="209"/>
    </location>
</feature>
<feature type="transmembrane region" description="Helical" evidence="2">
    <location>
        <begin position="404"/>
        <end position="428"/>
    </location>
</feature>
<keyword evidence="2" id="KW-1133">Transmembrane helix</keyword>
<name>A0A378PC01_9ACTO</name>
<feature type="transmembrane region" description="Helical" evidence="2">
    <location>
        <begin position="359"/>
        <end position="380"/>
    </location>
</feature>
<feature type="region of interest" description="Disordered" evidence="1">
    <location>
        <begin position="230"/>
        <end position="258"/>
    </location>
</feature>
<evidence type="ECO:0000256" key="2">
    <source>
        <dbReference type="SAM" id="Phobius"/>
    </source>
</evidence>
<protein>
    <submittedName>
        <fullName evidence="3">Uncharacterized protein</fullName>
    </submittedName>
</protein>
<organism evidence="3 4">
    <name type="scientific">Mobiluncus mulieris</name>
    <dbReference type="NCBI Taxonomy" id="2052"/>
    <lineage>
        <taxon>Bacteria</taxon>
        <taxon>Bacillati</taxon>
        <taxon>Actinomycetota</taxon>
        <taxon>Actinomycetes</taxon>
        <taxon>Actinomycetales</taxon>
        <taxon>Actinomycetaceae</taxon>
        <taxon>Mobiluncus</taxon>
    </lineage>
</organism>
<feature type="transmembrane region" description="Helical" evidence="2">
    <location>
        <begin position="330"/>
        <end position="352"/>
    </location>
</feature>
<gene>
    <name evidence="3" type="ORF">HHJ78_00595</name>
</gene>
<keyword evidence="2" id="KW-0472">Membrane</keyword>
<proteinExistence type="predicted"/>
<keyword evidence="2" id="KW-0812">Transmembrane</keyword>
<sequence length="453" mass="47686">MNETDNQTQDLPEYLRKQEPDLTGNAIFLSEESLTETPVVLPEDSSITSTAGREDSGETPGVDTPDVPPTTVADVPPQPVETREPEAAAAVKDTANSPENSTLSSPVSEKTKNPEPQDPESEDNAAGESPAAAEESPAPVEKSPVSSEAPHETVIQPEDDAMPDPETAAAPPRSADSNEAAPGEKPAPALGVPSPYPQPELPQEPQVAAQAEANFTTDGDSETTVVRRKSLLGGQTTETIAPLNPPTGETGEPQWQPRPAQLLGKEDTQLNEATVLAGASIKPAKISRAGAHFGSLLTCLLALPFAWAFLKHSHGLLYATAESTFNTGRYSIEGLSYLVLGLALVVIMGLAARLSSLGPFLVGILVTLGGLSFVVMPVFIKNNLDSTLTWLSNSKLIPFQNLSYFLASSGFSGDFLAMGVALLMIGVVGHTARRRGRTDQIADKALAKTEALQ</sequence>
<evidence type="ECO:0000313" key="3">
    <source>
        <dbReference type="EMBL" id="NMW64073.1"/>
    </source>
</evidence>
<reference evidence="3 4" key="1">
    <citation type="submission" date="2020-04" db="EMBL/GenBank/DDBJ databases">
        <title>Antimicrobial susceptibility and clonality of vaginal-derived multi-drug resistant Mobiluncus isolates in China.</title>
        <authorList>
            <person name="Zhang X."/>
        </authorList>
    </citation>
    <scope>NUCLEOTIDE SEQUENCE [LARGE SCALE GENOMIC DNA]</scope>
    <source>
        <strain evidence="3 4">13</strain>
    </source>
</reference>
<dbReference type="Proteomes" id="UP000578252">
    <property type="component" value="Unassembled WGS sequence"/>
</dbReference>
<feature type="compositionally biased region" description="Polar residues" evidence="1">
    <location>
        <begin position="94"/>
        <end position="108"/>
    </location>
</feature>
<feature type="compositionally biased region" description="Polar residues" evidence="1">
    <location>
        <begin position="1"/>
        <end position="10"/>
    </location>
</feature>
<comment type="caution">
    <text evidence="3">The sequence shown here is derived from an EMBL/GenBank/DDBJ whole genome shotgun (WGS) entry which is preliminary data.</text>
</comment>